<dbReference type="STRING" id="739143.SAMN05216297_106234"/>
<sequence length="584" mass="66359">MDRLRLSLIVITALFLQQNSTAQSKSSEVELMAIDTKINESIFVTPNTNSYLTGETLRYNLFCLNKQNNAASIYSKIAYVELVDSSKKSVFKHKLFLEKGTANGDFFIPTTLETGNYKLVGYTNWMLNKSDSNYFNIDIYIVNPYQTNKNPKPEKSSVSQDITALSNVTASGLALSLGKKTYTNRELIDLKIKTDSEDFSKGSYTVSVRKIDALVAKNKLNYTEYTVANPNQNSGTISPENLAIPELRGEIISGKITAKTAGNSLANKNIALSIPEKNFEFKVSKTDQNGQFTFILDRSCPNSNIIVQLIDSDKDNYSIEIDKQKALNFESLKFNPLELSVDFEKNLKERAIASQIENAYYNITKDSIALAKDQKKFYDPLSKEYVLDDFNRFPTLKEIAIEIVKEMYFTQTKGKYELFLHDYDVNYELSTPALVLVDGLIIQDINELFEYKMNNVYKINIINGGYFYGTKLFNGLISFTTKNFDYVSKLNGSFIIKPEILRPLAKKNYYQPDYSDKIKNARIPDYRHQLLWLPDLKLKGTEENISFTTSDVNGQFEVIVEGFSSSGKPIYAKEIIEVKDSQIN</sequence>
<dbReference type="EMBL" id="FOMH01000006">
    <property type="protein sequence ID" value="SFD28848.1"/>
    <property type="molecule type" value="Genomic_DNA"/>
</dbReference>
<proteinExistence type="predicted"/>
<evidence type="ECO:0000313" key="1">
    <source>
        <dbReference type="EMBL" id="SFD28848.1"/>
    </source>
</evidence>
<dbReference type="AlphaFoldDB" id="A0A1I1R9L2"/>
<name>A0A1I1R9L2_9FLAO</name>
<evidence type="ECO:0008006" key="3">
    <source>
        <dbReference type="Google" id="ProtNLM"/>
    </source>
</evidence>
<gene>
    <name evidence="1" type="ORF">SAMN05216297_106234</name>
</gene>
<dbReference type="Proteomes" id="UP000199672">
    <property type="component" value="Unassembled WGS sequence"/>
</dbReference>
<dbReference type="Gene3D" id="2.60.40.1930">
    <property type="match status" value="1"/>
</dbReference>
<keyword evidence="2" id="KW-1185">Reference proteome</keyword>
<accession>A0A1I1R9L2</accession>
<protein>
    <recommendedName>
        <fullName evidence="3">MG2 domain-containing protein</fullName>
    </recommendedName>
</protein>
<evidence type="ECO:0000313" key="2">
    <source>
        <dbReference type="Proteomes" id="UP000199672"/>
    </source>
</evidence>
<organism evidence="1 2">
    <name type="scientific">Flavobacterium phragmitis</name>
    <dbReference type="NCBI Taxonomy" id="739143"/>
    <lineage>
        <taxon>Bacteria</taxon>
        <taxon>Pseudomonadati</taxon>
        <taxon>Bacteroidota</taxon>
        <taxon>Flavobacteriia</taxon>
        <taxon>Flavobacteriales</taxon>
        <taxon>Flavobacteriaceae</taxon>
        <taxon>Flavobacterium</taxon>
    </lineage>
</organism>
<reference evidence="2" key="1">
    <citation type="submission" date="2016-10" db="EMBL/GenBank/DDBJ databases">
        <authorList>
            <person name="Varghese N."/>
            <person name="Submissions S."/>
        </authorList>
    </citation>
    <scope>NUCLEOTIDE SEQUENCE [LARGE SCALE GENOMIC DNA]</scope>
    <source>
        <strain evidence="2">CGMCC 1.10370</strain>
    </source>
</reference>